<dbReference type="Pfam" id="PF00528">
    <property type="entry name" value="BPD_transp_1"/>
    <property type="match status" value="1"/>
</dbReference>
<sequence length="323" mass="35197">MTTSDTLTRVRGLHTGDRGPRAPRKRAPRRSRITAAAYIAPSMIAVGGSLVFALVLLVGMSLRDVSLGRLSAIFAAPLTLTNYVEVLGDPATWRSFLVSLIYTVGSTLLPFIGGLMIALLLNQRMPGQRLLRTLALVPWAVPSVTATVAFVWMMQPTYGVWNYLLRSVGLIDTDVNWFGDPNLALLAVIIPTSWKAIPFFTLMLLAGLQSLSREQYEAAEVDGAGRLARFRWITLPGLAPFILVALLFSAMHSFREFDFIYASTQGGPDGATETAAVRIYNQAFESFDLGNAATLGIVTFVLVAVLVALLFRRLNKGSLEGFL</sequence>
<feature type="transmembrane region" description="Helical" evidence="7">
    <location>
        <begin position="133"/>
        <end position="154"/>
    </location>
</feature>
<dbReference type="CDD" id="cd06261">
    <property type="entry name" value="TM_PBP2"/>
    <property type="match status" value="1"/>
</dbReference>
<feature type="transmembrane region" description="Helical" evidence="7">
    <location>
        <begin position="183"/>
        <end position="208"/>
    </location>
</feature>
<comment type="caution">
    <text evidence="10">The sequence shown here is derived from an EMBL/GenBank/DDBJ whole genome shotgun (WGS) entry which is preliminary data.</text>
</comment>
<dbReference type="InterPro" id="IPR035906">
    <property type="entry name" value="MetI-like_sf"/>
</dbReference>
<evidence type="ECO:0000256" key="1">
    <source>
        <dbReference type="ARBA" id="ARBA00004651"/>
    </source>
</evidence>
<keyword evidence="4 7" id="KW-0812">Transmembrane</keyword>
<feature type="transmembrane region" description="Helical" evidence="7">
    <location>
        <begin position="229"/>
        <end position="251"/>
    </location>
</feature>
<keyword evidence="5 7" id="KW-1133">Transmembrane helix</keyword>
<protein>
    <submittedName>
        <fullName evidence="10">Sugar ABC transporter permease</fullName>
    </submittedName>
</protein>
<evidence type="ECO:0000313" key="11">
    <source>
        <dbReference type="Proteomes" id="UP001501803"/>
    </source>
</evidence>
<dbReference type="Gene3D" id="1.10.3720.10">
    <property type="entry name" value="MetI-like"/>
    <property type="match status" value="1"/>
</dbReference>
<accession>A0ABP7KN14</accession>
<dbReference type="PANTHER" id="PTHR43005">
    <property type="entry name" value="BLR7065 PROTEIN"/>
    <property type="match status" value="1"/>
</dbReference>
<gene>
    <name evidence="10" type="ORF">GCM10022381_26810</name>
</gene>
<evidence type="ECO:0000256" key="3">
    <source>
        <dbReference type="ARBA" id="ARBA00022475"/>
    </source>
</evidence>
<dbReference type="PANTHER" id="PTHR43005:SF1">
    <property type="entry name" value="SPERMIDINE_PUTRESCINE TRANSPORT SYSTEM PERMEASE PROTEIN"/>
    <property type="match status" value="1"/>
</dbReference>
<organism evidence="10 11">
    <name type="scientific">Leifsonia kafniensis</name>
    <dbReference type="NCBI Taxonomy" id="475957"/>
    <lineage>
        <taxon>Bacteria</taxon>
        <taxon>Bacillati</taxon>
        <taxon>Actinomycetota</taxon>
        <taxon>Actinomycetes</taxon>
        <taxon>Micrococcales</taxon>
        <taxon>Microbacteriaceae</taxon>
        <taxon>Leifsonia</taxon>
    </lineage>
</organism>
<evidence type="ECO:0000256" key="6">
    <source>
        <dbReference type="ARBA" id="ARBA00023136"/>
    </source>
</evidence>
<evidence type="ECO:0000256" key="7">
    <source>
        <dbReference type="RuleBase" id="RU363032"/>
    </source>
</evidence>
<evidence type="ECO:0000313" key="10">
    <source>
        <dbReference type="EMBL" id="GAA3883243.1"/>
    </source>
</evidence>
<proteinExistence type="inferred from homology"/>
<dbReference type="SUPFAM" id="SSF161098">
    <property type="entry name" value="MetI-like"/>
    <property type="match status" value="1"/>
</dbReference>
<evidence type="ECO:0000256" key="5">
    <source>
        <dbReference type="ARBA" id="ARBA00022989"/>
    </source>
</evidence>
<evidence type="ECO:0000259" key="9">
    <source>
        <dbReference type="PROSITE" id="PS50928"/>
    </source>
</evidence>
<dbReference type="EMBL" id="BAABCN010000008">
    <property type="protein sequence ID" value="GAA3883243.1"/>
    <property type="molecule type" value="Genomic_DNA"/>
</dbReference>
<evidence type="ECO:0000256" key="8">
    <source>
        <dbReference type="SAM" id="MobiDB-lite"/>
    </source>
</evidence>
<evidence type="ECO:0000256" key="2">
    <source>
        <dbReference type="ARBA" id="ARBA00022448"/>
    </source>
</evidence>
<keyword evidence="2 7" id="KW-0813">Transport</keyword>
<feature type="transmembrane region" description="Helical" evidence="7">
    <location>
        <begin position="35"/>
        <end position="60"/>
    </location>
</feature>
<feature type="domain" description="ABC transmembrane type-1" evidence="9">
    <location>
        <begin position="96"/>
        <end position="310"/>
    </location>
</feature>
<feature type="region of interest" description="Disordered" evidence="8">
    <location>
        <begin position="1"/>
        <end position="28"/>
    </location>
</feature>
<name>A0ABP7KN14_9MICO</name>
<keyword evidence="3" id="KW-1003">Cell membrane</keyword>
<feature type="transmembrane region" description="Helical" evidence="7">
    <location>
        <begin position="96"/>
        <end position="121"/>
    </location>
</feature>
<comment type="similarity">
    <text evidence="7">Belongs to the binding-protein-dependent transport system permease family.</text>
</comment>
<evidence type="ECO:0000256" key="4">
    <source>
        <dbReference type="ARBA" id="ARBA00022692"/>
    </source>
</evidence>
<dbReference type="PROSITE" id="PS50928">
    <property type="entry name" value="ABC_TM1"/>
    <property type="match status" value="1"/>
</dbReference>
<feature type="transmembrane region" description="Helical" evidence="7">
    <location>
        <begin position="292"/>
        <end position="311"/>
    </location>
</feature>
<keyword evidence="11" id="KW-1185">Reference proteome</keyword>
<reference evidence="11" key="1">
    <citation type="journal article" date="2019" name="Int. J. Syst. Evol. Microbiol.">
        <title>The Global Catalogue of Microorganisms (GCM) 10K type strain sequencing project: providing services to taxonomists for standard genome sequencing and annotation.</title>
        <authorList>
            <consortium name="The Broad Institute Genomics Platform"/>
            <consortium name="The Broad Institute Genome Sequencing Center for Infectious Disease"/>
            <person name="Wu L."/>
            <person name="Ma J."/>
        </authorList>
    </citation>
    <scope>NUCLEOTIDE SEQUENCE [LARGE SCALE GENOMIC DNA]</scope>
    <source>
        <strain evidence="11">JCM 17021</strain>
    </source>
</reference>
<keyword evidence="6 7" id="KW-0472">Membrane</keyword>
<dbReference type="InterPro" id="IPR000515">
    <property type="entry name" value="MetI-like"/>
</dbReference>
<dbReference type="Proteomes" id="UP001501803">
    <property type="component" value="Unassembled WGS sequence"/>
</dbReference>
<comment type="subcellular location">
    <subcellularLocation>
        <location evidence="1 7">Cell membrane</location>
        <topology evidence="1 7">Multi-pass membrane protein</topology>
    </subcellularLocation>
</comment>